<dbReference type="EMBL" id="QGKV02000299">
    <property type="protein sequence ID" value="KAF3598124.1"/>
    <property type="molecule type" value="Genomic_DNA"/>
</dbReference>
<proteinExistence type="predicted"/>
<sequence>MLINWEPAHGSFRRMYVGGAANANGYKSPSATRLWCLRYRDMSRTPALRDHS</sequence>
<accession>A0ABQ7EMB3</accession>
<protein>
    <submittedName>
        <fullName evidence="1">Uncharacterized protein</fullName>
    </submittedName>
</protein>
<keyword evidence="2" id="KW-1185">Reference proteome</keyword>
<comment type="caution">
    <text evidence="1">The sequence shown here is derived from an EMBL/GenBank/DDBJ whole genome shotgun (WGS) entry which is preliminary data.</text>
</comment>
<evidence type="ECO:0000313" key="2">
    <source>
        <dbReference type="Proteomes" id="UP000266723"/>
    </source>
</evidence>
<organism evidence="1 2">
    <name type="scientific">Brassica cretica</name>
    <name type="common">Mustard</name>
    <dbReference type="NCBI Taxonomy" id="69181"/>
    <lineage>
        <taxon>Eukaryota</taxon>
        <taxon>Viridiplantae</taxon>
        <taxon>Streptophyta</taxon>
        <taxon>Embryophyta</taxon>
        <taxon>Tracheophyta</taxon>
        <taxon>Spermatophyta</taxon>
        <taxon>Magnoliopsida</taxon>
        <taxon>eudicotyledons</taxon>
        <taxon>Gunneridae</taxon>
        <taxon>Pentapetalae</taxon>
        <taxon>rosids</taxon>
        <taxon>malvids</taxon>
        <taxon>Brassicales</taxon>
        <taxon>Brassicaceae</taxon>
        <taxon>Brassiceae</taxon>
        <taxon>Brassica</taxon>
    </lineage>
</organism>
<name>A0ABQ7EMB3_BRACR</name>
<evidence type="ECO:0000313" key="1">
    <source>
        <dbReference type="EMBL" id="KAF3598124.1"/>
    </source>
</evidence>
<reference evidence="1 2" key="1">
    <citation type="journal article" date="2020" name="BMC Genomics">
        <title>Intraspecific diversification of the crop wild relative Brassica cretica Lam. using demographic model selection.</title>
        <authorList>
            <person name="Kioukis A."/>
            <person name="Michalopoulou V.A."/>
            <person name="Briers L."/>
            <person name="Pirintsos S."/>
            <person name="Studholme D.J."/>
            <person name="Pavlidis P."/>
            <person name="Sarris P.F."/>
        </authorList>
    </citation>
    <scope>NUCLEOTIDE SEQUENCE [LARGE SCALE GENOMIC DNA]</scope>
    <source>
        <strain evidence="2">cv. PFS-1207/04</strain>
    </source>
</reference>
<dbReference type="Proteomes" id="UP000266723">
    <property type="component" value="Unassembled WGS sequence"/>
</dbReference>
<gene>
    <name evidence="1" type="ORF">DY000_02022937</name>
</gene>